<dbReference type="Gene3D" id="3.10.260.10">
    <property type="entry name" value="Transcription regulator HTH, APSES-type DNA-binding domain"/>
    <property type="match status" value="1"/>
</dbReference>
<dbReference type="GO" id="GO:0030435">
    <property type="term" value="P:sporulation resulting in formation of a cellular spore"/>
    <property type="evidence" value="ECO:0007669"/>
    <property type="project" value="UniProtKB-KW"/>
</dbReference>
<dbReference type="AlphaFoldDB" id="A0A292PRK8"/>
<feature type="region of interest" description="Disordered" evidence="6">
    <location>
        <begin position="1"/>
        <end position="24"/>
    </location>
</feature>
<feature type="compositionally biased region" description="Polar residues" evidence="6">
    <location>
        <begin position="42"/>
        <end position="51"/>
    </location>
</feature>
<dbReference type="Gene3D" id="1.25.40.20">
    <property type="entry name" value="Ankyrin repeat-containing domain"/>
    <property type="match status" value="1"/>
</dbReference>
<keyword evidence="3 5" id="KW-0040">ANK repeat</keyword>
<dbReference type="SMART" id="SM01252">
    <property type="entry name" value="KilA-N"/>
    <property type="match status" value="1"/>
</dbReference>
<dbReference type="Proteomes" id="UP001412239">
    <property type="component" value="Unassembled WGS sequence"/>
</dbReference>
<accession>A0A292PRK8</accession>
<dbReference type="InterPro" id="IPR036770">
    <property type="entry name" value="Ankyrin_rpt-contain_sf"/>
</dbReference>
<dbReference type="InterPro" id="IPR018004">
    <property type="entry name" value="KilA/APSES_HTH"/>
</dbReference>
<evidence type="ECO:0000256" key="4">
    <source>
        <dbReference type="ARBA" id="ARBA00023321"/>
    </source>
</evidence>
<keyword evidence="4" id="KW-0183">Conidiation</keyword>
<gene>
    <name evidence="8" type="ORF">GSTUAT00006834001</name>
</gene>
<evidence type="ECO:0000256" key="1">
    <source>
        <dbReference type="ARBA" id="ARBA00022737"/>
    </source>
</evidence>
<dbReference type="GO" id="GO:0003677">
    <property type="term" value="F:DNA binding"/>
    <property type="evidence" value="ECO:0007669"/>
    <property type="project" value="InterPro"/>
</dbReference>
<sequence>MTSASSSRPLPFAAAGGSSSLTTTTSIHQQPLAVGSFAATNGSTSVASTPQGTPPPLMARMDSADSKPTIFTATYSGVSVFEMPVNNVAVMRRRHDSWLNATQILKVAGVEKGKRTKVLEKEILTGPHEKVQGGYGKYQGTWIDFERGREFCRAYGVEDLLAPLLDLDVQAASGPDSTPTKEQAMAARRKRMYNSSLNQANGNTGPLFPPISATVTSAFNALSKSSARMDSPGPRGGYSQPVPSSSQTTIRPQESFSQEPWAISLPSETSFSQSQTQPDSAYASQSFTTVDSQIESQEPPRKRVRASTPPHEALPPCFPTHLDTLSKPVQPLVVEQVPDSERARQILMNLFINPETDNTVLSHLDSLTPDQIDIPLDSTGSAAIHWSASLARVPLIRALITKGASIARVNHAGETALVRGCFVTNNFDQSSFPQLLNLLHPTIPIADNNGRTILHHIAVKSGMKGRSADSRYYLHCLLEFVAKHGASTTSQRTSGPKVMSLARFIGEIVNAQDKSGDTALNIAARIGNKSIIQQLLEVGADSSIPNRAGLRPIDFGVGGEPAPVPSRREQGWILPPAVVQKRQDIMKAIKGLIAGTEKDFQGEIEAKQEQVTSTLNRLREVTLKLGKEKEKMNQLRQRSRQHSELKQHCQNLRRATEEENARLREKVGNTNGDIPGLKGERLDPDQPFRIKMELLAQPGDSRDIGERQKGYLKSLPSTAVLKARIRAYATNEENLREVAGKLHDKSTDLEDKFRRVVALCTGLEEYKIDSLLEGLVQAVESDPGEVDTARVSSFLRKVDESTGAD</sequence>
<evidence type="ECO:0000256" key="5">
    <source>
        <dbReference type="PROSITE-ProRule" id="PRU00023"/>
    </source>
</evidence>
<feature type="region of interest" description="Disordered" evidence="6">
    <location>
        <begin position="630"/>
        <end position="660"/>
    </location>
</feature>
<dbReference type="Pfam" id="PF04383">
    <property type="entry name" value="KilA-N"/>
    <property type="match status" value="1"/>
</dbReference>
<dbReference type="PROSITE" id="PS50297">
    <property type="entry name" value="ANK_REP_REGION"/>
    <property type="match status" value="1"/>
</dbReference>
<proteinExistence type="predicted"/>
<feature type="region of interest" description="Disordered" evidence="6">
    <location>
        <begin position="225"/>
        <end position="313"/>
    </location>
</feature>
<dbReference type="FunFam" id="3.10.260.10:FF:000001">
    <property type="entry name" value="APSES transcription factor (MbpA)"/>
    <property type="match status" value="1"/>
</dbReference>
<feature type="repeat" description="ANK" evidence="5">
    <location>
        <begin position="379"/>
        <end position="411"/>
    </location>
</feature>
<dbReference type="InterPro" id="IPR051642">
    <property type="entry name" value="SWI6-like"/>
</dbReference>
<reference evidence="8" key="1">
    <citation type="submission" date="2015-10" db="EMBL/GenBank/DDBJ databases">
        <authorList>
            <person name="Regsiter A."/>
            <person name="william w."/>
        </authorList>
    </citation>
    <scope>NUCLEOTIDE SEQUENCE</scope>
    <source>
        <strain evidence="8">Montdore</strain>
    </source>
</reference>
<evidence type="ECO:0000313" key="8">
    <source>
        <dbReference type="EMBL" id="CUS09120.1"/>
    </source>
</evidence>
<evidence type="ECO:0000313" key="9">
    <source>
        <dbReference type="Proteomes" id="UP001412239"/>
    </source>
</evidence>
<dbReference type="PANTHER" id="PTHR43828:SF3">
    <property type="entry name" value="CHROMO DOMAIN-CONTAINING PROTEIN"/>
    <property type="match status" value="1"/>
</dbReference>
<organism evidence="8 9">
    <name type="scientific">Tuber aestivum</name>
    <name type="common">summer truffle</name>
    <dbReference type="NCBI Taxonomy" id="59557"/>
    <lineage>
        <taxon>Eukaryota</taxon>
        <taxon>Fungi</taxon>
        <taxon>Dikarya</taxon>
        <taxon>Ascomycota</taxon>
        <taxon>Pezizomycotina</taxon>
        <taxon>Pezizomycetes</taxon>
        <taxon>Pezizales</taxon>
        <taxon>Tuberaceae</taxon>
        <taxon>Tuber</taxon>
    </lineage>
</organism>
<dbReference type="SUPFAM" id="SSF48403">
    <property type="entry name" value="Ankyrin repeat"/>
    <property type="match status" value="1"/>
</dbReference>
<feature type="repeat" description="ANK" evidence="5">
    <location>
        <begin position="515"/>
        <end position="547"/>
    </location>
</feature>
<keyword evidence="2" id="KW-0749">Sporulation</keyword>
<dbReference type="GO" id="GO:0003713">
    <property type="term" value="F:transcription coactivator activity"/>
    <property type="evidence" value="ECO:0007669"/>
    <property type="project" value="TreeGrafter"/>
</dbReference>
<dbReference type="Pfam" id="PF00023">
    <property type="entry name" value="Ank"/>
    <property type="match status" value="1"/>
</dbReference>
<dbReference type="PROSITE" id="PS50088">
    <property type="entry name" value="ANK_REPEAT"/>
    <property type="match status" value="2"/>
</dbReference>
<name>A0A292PRK8_9PEZI</name>
<keyword evidence="9" id="KW-1185">Reference proteome</keyword>
<keyword evidence="1" id="KW-0677">Repeat</keyword>
<evidence type="ECO:0000256" key="2">
    <source>
        <dbReference type="ARBA" id="ARBA00022969"/>
    </source>
</evidence>
<dbReference type="InterPro" id="IPR036887">
    <property type="entry name" value="HTH_APSES_sf"/>
</dbReference>
<dbReference type="GO" id="GO:0001228">
    <property type="term" value="F:DNA-binding transcription activator activity, RNA polymerase II-specific"/>
    <property type="evidence" value="ECO:0007669"/>
    <property type="project" value="UniProtKB-ARBA"/>
</dbReference>
<dbReference type="SUPFAM" id="SSF54616">
    <property type="entry name" value="DNA-binding domain of Mlu1-box binding protein MBP1"/>
    <property type="match status" value="1"/>
</dbReference>
<evidence type="ECO:0000256" key="6">
    <source>
        <dbReference type="SAM" id="MobiDB-lite"/>
    </source>
</evidence>
<dbReference type="PROSITE" id="PS51299">
    <property type="entry name" value="HTH_APSES"/>
    <property type="match status" value="1"/>
</dbReference>
<evidence type="ECO:0000256" key="3">
    <source>
        <dbReference type="ARBA" id="ARBA00023043"/>
    </source>
</evidence>
<feature type="domain" description="HTH APSES-type" evidence="7">
    <location>
        <begin position="70"/>
        <end position="176"/>
    </location>
</feature>
<dbReference type="EMBL" id="LN891098">
    <property type="protein sequence ID" value="CUS09120.1"/>
    <property type="molecule type" value="Genomic_DNA"/>
</dbReference>
<dbReference type="SMART" id="SM00248">
    <property type="entry name" value="ANK"/>
    <property type="match status" value="3"/>
</dbReference>
<dbReference type="PANTHER" id="PTHR43828">
    <property type="entry name" value="ASPARAGINASE"/>
    <property type="match status" value="1"/>
</dbReference>
<feature type="region of interest" description="Disordered" evidence="6">
    <location>
        <begin position="42"/>
        <end position="63"/>
    </location>
</feature>
<dbReference type="InterPro" id="IPR003163">
    <property type="entry name" value="Tscrpt_reg_HTH_APSES-type"/>
</dbReference>
<dbReference type="GO" id="GO:0048315">
    <property type="term" value="P:conidium formation"/>
    <property type="evidence" value="ECO:0007669"/>
    <property type="project" value="UniProtKB-KW"/>
</dbReference>
<feature type="compositionally biased region" description="Polar residues" evidence="6">
    <location>
        <begin position="266"/>
        <end position="296"/>
    </location>
</feature>
<protein>
    <recommendedName>
        <fullName evidence="7">HTH APSES-type domain-containing protein</fullName>
    </recommendedName>
</protein>
<dbReference type="InterPro" id="IPR002110">
    <property type="entry name" value="Ankyrin_rpt"/>
</dbReference>
<evidence type="ECO:0000259" key="7">
    <source>
        <dbReference type="PROSITE" id="PS51299"/>
    </source>
</evidence>
<feature type="compositionally biased region" description="Polar residues" evidence="6">
    <location>
        <begin position="241"/>
        <end position="258"/>
    </location>
</feature>
<dbReference type="GO" id="GO:0030907">
    <property type="term" value="C:MBF transcription complex"/>
    <property type="evidence" value="ECO:0007669"/>
    <property type="project" value="TreeGrafter"/>
</dbReference>
<dbReference type="GO" id="GO:0033309">
    <property type="term" value="C:SBF transcription complex"/>
    <property type="evidence" value="ECO:0007669"/>
    <property type="project" value="TreeGrafter"/>
</dbReference>